<protein>
    <recommendedName>
        <fullName evidence="5">3-deoxy-manno-octulosonate cytidylyltransferase</fullName>
        <ecNumber evidence="5">2.7.7.38</ecNumber>
    </recommendedName>
    <alternativeName>
        <fullName evidence="5">CMP-2-keto-3-deoxyoctulosonic acid synthase</fullName>
        <shortName evidence="5">CKS</shortName>
        <shortName evidence="5">CMP-KDO synthase</shortName>
    </alternativeName>
</protein>
<dbReference type="AlphaFoldDB" id="A0A1L3GKY8"/>
<keyword evidence="3 5" id="KW-0548">Nucleotidyltransferase</keyword>
<dbReference type="PANTHER" id="PTHR42866">
    <property type="entry name" value="3-DEOXY-MANNO-OCTULOSONATE CYTIDYLYLTRANSFERASE"/>
    <property type="match status" value="1"/>
</dbReference>
<evidence type="ECO:0000256" key="5">
    <source>
        <dbReference type="HAMAP-Rule" id="MF_00057"/>
    </source>
</evidence>
<accession>A0A1L3GKY8</accession>
<keyword evidence="5" id="KW-0963">Cytoplasm</keyword>
<dbReference type="NCBIfam" id="NF003950">
    <property type="entry name" value="PRK05450.1-3"/>
    <property type="match status" value="1"/>
</dbReference>
<dbReference type="STRING" id="1842532.A7E78_01210"/>
<comment type="function">
    <text evidence="5">Activates KDO (a required 8-carbon sugar) for incorporation into bacterial lipopolysaccharide in Gram-negative bacteria.</text>
</comment>
<dbReference type="UniPathway" id="UPA00358">
    <property type="reaction ID" value="UER00476"/>
</dbReference>
<keyword evidence="2 5" id="KW-0808">Transferase</keyword>
<proteinExistence type="inferred from homology"/>
<dbReference type="KEGG" id="pef:A7E78_01210"/>
<dbReference type="GO" id="GO:0008690">
    <property type="term" value="F:3-deoxy-manno-octulosonate cytidylyltransferase activity"/>
    <property type="evidence" value="ECO:0007669"/>
    <property type="project" value="UniProtKB-UniRule"/>
</dbReference>
<comment type="pathway">
    <text evidence="5">Nucleotide-sugar biosynthesis; CMP-3-deoxy-D-manno-octulosonate biosynthesis; CMP-3-deoxy-D-manno-octulosonate from 3-deoxy-D-manno-octulosonate and CTP: step 1/1.</text>
</comment>
<keyword evidence="4 5" id="KW-0448">Lipopolysaccharide biosynthesis</keyword>
<keyword evidence="7" id="KW-1185">Reference proteome</keyword>
<dbReference type="Pfam" id="PF02348">
    <property type="entry name" value="CTP_transf_3"/>
    <property type="match status" value="1"/>
</dbReference>
<dbReference type="GO" id="GO:0005829">
    <property type="term" value="C:cytosol"/>
    <property type="evidence" value="ECO:0007669"/>
    <property type="project" value="TreeGrafter"/>
</dbReference>
<evidence type="ECO:0000256" key="2">
    <source>
        <dbReference type="ARBA" id="ARBA00022679"/>
    </source>
</evidence>
<dbReference type="GO" id="GO:0009103">
    <property type="term" value="P:lipopolysaccharide biosynthetic process"/>
    <property type="evidence" value="ECO:0007669"/>
    <property type="project" value="UniProtKB-UniRule"/>
</dbReference>
<dbReference type="InterPro" id="IPR003329">
    <property type="entry name" value="Cytidylyl_trans"/>
</dbReference>
<dbReference type="EMBL" id="CP015519">
    <property type="protein sequence ID" value="APG26599.1"/>
    <property type="molecule type" value="Genomic_DNA"/>
</dbReference>
<dbReference type="HAMAP" id="MF_00057">
    <property type="entry name" value="KdsB"/>
    <property type="match status" value="1"/>
</dbReference>
<name>A0A1L3GKY8_9BACT</name>
<dbReference type="FunFam" id="3.90.550.10:FF:000011">
    <property type="entry name" value="3-deoxy-manno-octulosonate cytidylyltransferase"/>
    <property type="match status" value="1"/>
</dbReference>
<organism evidence="6 7">
    <name type="scientific">Syntrophotalea acetylenivorans</name>
    <dbReference type="NCBI Taxonomy" id="1842532"/>
    <lineage>
        <taxon>Bacteria</taxon>
        <taxon>Pseudomonadati</taxon>
        <taxon>Thermodesulfobacteriota</taxon>
        <taxon>Desulfuromonadia</taxon>
        <taxon>Desulfuromonadales</taxon>
        <taxon>Syntrophotaleaceae</taxon>
        <taxon>Syntrophotalea</taxon>
    </lineage>
</organism>
<comment type="catalytic activity">
    <reaction evidence="5">
        <text>3-deoxy-alpha-D-manno-oct-2-ulosonate + CTP = CMP-3-deoxy-beta-D-manno-octulosonate + diphosphate</text>
        <dbReference type="Rhea" id="RHEA:23448"/>
        <dbReference type="ChEBI" id="CHEBI:33019"/>
        <dbReference type="ChEBI" id="CHEBI:37563"/>
        <dbReference type="ChEBI" id="CHEBI:85986"/>
        <dbReference type="ChEBI" id="CHEBI:85987"/>
        <dbReference type="EC" id="2.7.7.38"/>
    </reaction>
</comment>
<dbReference type="RefSeq" id="WP_072282560.1">
    <property type="nucleotide sequence ID" value="NZ_CP015519.1"/>
</dbReference>
<dbReference type="NCBIfam" id="NF009905">
    <property type="entry name" value="PRK13368.1"/>
    <property type="match status" value="1"/>
</dbReference>
<dbReference type="EC" id="2.7.7.38" evidence="5"/>
<evidence type="ECO:0000313" key="6">
    <source>
        <dbReference type="EMBL" id="APG26599.1"/>
    </source>
</evidence>
<dbReference type="GO" id="GO:0033468">
    <property type="term" value="P:CMP-keto-3-deoxy-D-manno-octulosonic acid biosynthetic process"/>
    <property type="evidence" value="ECO:0007669"/>
    <property type="project" value="UniProtKB-UniRule"/>
</dbReference>
<evidence type="ECO:0000256" key="4">
    <source>
        <dbReference type="ARBA" id="ARBA00022985"/>
    </source>
</evidence>
<evidence type="ECO:0000313" key="7">
    <source>
        <dbReference type="Proteomes" id="UP000182517"/>
    </source>
</evidence>
<sequence length="252" mass="27958">MRISAIIPARFASTRFPGKPLVKIAGKSMIERVCERVCSSKTIDRVIVATDDQRIFQAVTAFGGEAWMTREDHASGTDRLAEVADKLQTDLVVNVQGDEPLISPAMIDSAVAPLRDDPTIPMGTLKSAIADWQEFRDPNVVKVVTDHAGNALYFSRSPIPFPREEWQAASSPMSALGVYKHIGLYVYRRDFLLKFAAMPQSPLEALEKLEQLRALENGFKIRVVETDQPCIGVDTPEDVTKVEMLLTNNDAR</sequence>
<dbReference type="InterPro" id="IPR004528">
    <property type="entry name" value="KdsB"/>
</dbReference>
<comment type="subcellular location">
    <subcellularLocation>
        <location evidence="5">Cytoplasm</location>
    </subcellularLocation>
    <subcellularLocation>
        <location evidence="1">Membrane</location>
    </subcellularLocation>
</comment>
<dbReference type="CDD" id="cd02517">
    <property type="entry name" value="CMP-KDO-Synthetase"/>
    <property type="match status" value="1"/>
</dbReference>
<dbReference type="GO" id="GO:0016020">
    <property type="term" value="C:membrane"/>
    <property type="evidence" value="ECO:0007669"/>
    <property type="project" value="UniProtKB-SubCell"/>
</dbReference>
<dbReference type="SUPFAM" id="SSF53448">
    <property type="entry name" value="Nucleotide-diphospho-sugar transferases"/>
    <property type="match status" value="1"/>
</dbReference>
<dbReference type="InterPro" id="IPR029044">
    <property type="entry name" value="Nucleotide-diphossugar_trans"/>
</dbReference>
<dbReference type="NCBIfam" id="NF003952">
    <property type="entry name" value="PRK05450.1-5"/>
    <property type="match status" value="1"/>
</dbReference>
<dbReference type="OrthoDB" id="9815559at2"/>
<dbReference type="PANTHER" id="PTHR42866:SF2">
    <property type="entry name" value="3-DEOXY-MANNO-OCTULOSONATE CYTIDYLYLTRANSFERASE, MITOCHONDRIAL"/>
    <property type="match status" value="1"/>
</dbReference>
<evidence type="ECO:0000256" key="3">
    <source>
        <dbReference type="ARBA" id="ARBA00022695"/>
    </source>
</evidence>
<evidence type="ECO:0000256" key="1">
    <source>
        <dbReference type="ARBA" id="ARBA00004370"/>
    </source>
</evidence>
<comment type="similarity">
    <text evidence="5">Belongs to the KdsB family.</text>
</comment>
<gene>
    <name evidence="5" type="primary">kdsB</name>
    <name evidence="6" type="ORF">A7E78_01210</name>
</gene>
<dbReference type="Proteomes" id="UP000182517">
    <property type="component" value="Chromosome"/>
</dbReference>
<reference evidence="6 7" key="1">
    <citation type="journal article" date="2017" name="Genome Announc.">
        <title>Complete Genome Sequences of Two Acetylene-Fermenting Pelobacter acetylenicus Strains.</title>
        <authorList>
            <person name="Sutton J.M."/>
            <person name="Baesman S.M."/>
            <person name="Fierst J.L."/>
            <person name="Poret-Peterson A.T."/>
            <person name="Oremland R.S."/>
            <person name="Dunlap D.S."/>
            <person name="Akob D.M."/>
        </authorList>
    </citation>
    <scope>NUCLEOTIDE SEQUENCE [LARGE SCALE GENOMIC DNA]</scope>
    <source>
        <strain evidence="6 7">SFB93</strain>
    </source>
</reference>
<dbReference type="NCBIfam" id="TIGR00466">
    <property type="entry name" value="kdsB"/>
    <property type="match status" value="1"/>
</dbReference>
<dbReference type="Gene3D" id="3.90.550.10">
    <property type="entry name" value="Spore Coat Polysaccharide Biosynthesis Protein SpsA, Chain A"/>
    <property type="match status" value="1"/>
</dbReference>